<keyword evidence="3" id="KW-1185">Reference proteome</keyword>
<gene>
    <name evidence="2" type="ordered locus">Awo_c05380</name>
</gene>
<dbReference type="GO" id="GO:0008757">
    <property type="term" value="F:S-adenosylmethionine-dependent methyltransferase activity"/>
    <property type="evidence" value="ECO:0007669"/>
    <property type="project" value="InterPro"/>
</dbReference>
<dbReference type="SUPFAM" id="SSF53335">
    <property type="entry name" value="S-adenosyl-L-methionine-dependent methyltransferases"/>
    <property type="match status" value="1"/>
</dbReference>
<dbReference type="InterPro" id="IPR013216">
    <property type="entry name" value="Methyltransf_11"/>
</dbReference>
<reference evidence="3" key="1">
    <citation type="submission" date="2011-07" db="EMBL/GenBank/DDBJ databases">
        <title>Complete genome sequence of Acetobacterium woodii.</title>
        <authorList>
            <person name="Poehlein A."/>
            <person name="Schmidt S."/>
            <person name="Kaster A.-K."/>
            <person name="Goenrich M."/>
            <person name="Vollmers J."/>
            <person name="Thuermer A."/>
            <person name="Gottschalk G."/>
            <person name="Thauer R.K."/>
            <person name="Daniel R."/>
            <person name="Mueller V."/>
        </authorList>
    </citation>
    <scope>NUCLEOTIDE SEQUENCE [LARGE SCALE GENOMIC DNA]</scope>
    <source>
        <strain evidence="3">ATCC 29683 / DSM 1030 / JCM 2381 / KCTC 1655 / WB1</strain>
    </source>
</reference>
<dbReference type="Pfam" id="PF08241">
    <property type="entry name" value="Methyltransf_11"/>
    <property type="match status" value="1"/>
</dbReference>
<keyword evidence="2" id="KW-0808">Transferase</keyword>
<dbReference type="STRING" id="931626.Awo_c05380"/>
<dbReference type="Gene3D" id="3.40.50.150">
    <property type="entry name" value="Vaccinia Virus protein VP39"/>
    <property type="match status" value="1"/>
</dbReference>
<dbReference type="CDD" id="cd02440">
    <property type="entry name" value="AdoMet_MTases"/>
    <property type="match status" value="1"/>
</dbReference>
<evidence type="ECO:0000313" key="3">
    <source>
        <dbReference type="Proteomes" id="UP000007177"/>
    </source>
</evidence>
<protein>
    <submittedName>
        <fullName evidence="2">Methyltransferase type 11</fullName>
    </submittedName>
</protein>
<dbReference type="PANTHER" id="PTHR43591">
    <property type="entry name" value="METHYLTRANSFERASE"/>
    <property type="match status" value="1"/>
</dbReference>
<dbReference type="KEGG" id="awo:Awo_c05380"/>
<name>H6LIG3_ACEWD</name>
<dbReference type="InterPro" id="IPR029063">
    <property type="entry name" value="SAM-dependent_MTases_sf"/>
</dbReference>
<reference evidence="2 3" key="2">
    <citation type="journal article" date="2012" name="PLoS ONE">
        <title>An ancient pathway combining carbon dioxide fixation with the generation and utilization of a sodium ion gradient for ATP synthesis.</title>
        <authorList>
            <person name="Poehlein A."/>
            <person name="Schmidt S."/>
            <person name="Kaster A.K."/>
            <person name="Goenrich M."/>
            <person name="Vollmers J."/>
            <person name="Thurmer A."/>
            <person name="Bertsch J."/>
            <person name="Schuchmann K."/>
            <person name="Voigt B."/>
            <person name="Hecker M."/>
            <person name="Daniel R."/>
            <person name="Thauer R.K."/>
            <person name="Gottschalk G."/>
            <person name="Muller V."/>
        </authorList>
    </citation>
    <scope>NUCLEOTIDE SEQUENCE [LARGE SCALE GENOMIC DNA]</scope>
    <source>
        <strain evidence="3">ATCC 29683 / DSM 1030 / JCM 2381 / KCTC 1655 / WB1</strain>
    </source>
</reference>
<accession>H6LIG3</accession>
<dbReference type="RefSeq" id="WP_014354940.1">
    <property type="nucleotide sequence ID" value="NC_016894.1"/>
</dbReference>
<dbReference type="GO" id="GO:0032259">
    <property type="term" value="P:methylation"/>
    <property type="evidence" value="ECO:0007669"/>
    <property type="project" value="UniProtKB-KW"/>
</dbReference>
<keyword evidence="2" id="KW-0489">Methyltransferase</keyword>
<proteinExistence type="predicted"/>
<dbReference type="AlphaFoldDB" id="H6LIG3"/>
<dbReference type="PANTHER" id="PTHR43591:SF24">
    <property type="entry name" value="2-METHOXY-6-POLYPRENYL-1,4-BENZOQUINOL METHYLASE, MITOCHONDRIAL"/>
    <property type="match status" value="1"/>
</dbReference>
<sequence length="189" mass="21453">MAHKFNPINIKKLDNEWRRENLPPFETLQKLGVEATDVFADIGCGIGYFTIPAATMTKNNVYALDTSAAMLEELKIRANEADLENVVLTQTAEYDLKLPNESVTFALLVNVIHEIDNKEKFLNEINRILKTGGKLAVIDWEKAELEMGPPISHRLGKDTLAKMLKEIKFDCQKTMSFTENFYGLVFIKN</sequence>
<organism evidence="2 3">
    <name type="scientific">Acetobacterium woodii (strain ATCC 29683 / DSM 1030 / JCM 2381 / KCTC 1655 / WB1)</name>
    <dbReference type="NCBI Taxonomy" id="931626"/>
    <lineage>
        <taxon>Bacteria</taxon>
        <taxon>Bacillati</taxon>
        <taxon>Bacillota</taxon>
        <taxon>Clostridia</taxon>
        <taxon>Eubacteriales</taxon>
        <taxon>Eubacteriaceae</taxon>
        <taxon>Acetobacterium</taxon>
    </lineage>
</organism>
<evidence type="ECO:0000259" key="1">
    <source>
        <dbReference type="Pfam" id="PF08241"/>
    </source>
</evidence>
<dbReference type="eggNOG" id="COG2226">
    <property type="taxonomic scope" value="Bacteria"/>
</dbReference>
<feature type="domain" description="Methyltransferase type 11" evidence="1">
    <location>
        <begin position="41"/>
        <end position="136"/>
    </location>
</feature>
<evidence type="ECO:0000313" key="2">
    <source>
        <dbReference type="EMBL" id="AFA47337.1"/>
    </source>
</evidence>
<dbReference type="HOGENOM" id="CLU_037990_16_1_9"/>
<dbReference type="Proteomes" id="UP000007177">
    <property type="component" value="Chromosome"/>
</dbReference>
<dbReference type="OrthoDB" id="9784101at2"/>
<dbReference type="EMBL" id="CP002987">
    <property type="protein sequence ID" value="AFA47337.1"/>
    <property type="molecule type" value="Genomic_DNA"/>
</dbReference>